<protein>
    <recommendedName>
        <fullName evidence="3">Protein kinase domain-containing protein</fullName>
    </recommendedName>
</protein>
<accession>A0A1B2HTK1</accession>
<evidence type="ECO:0000313" key="2">
    <source>
        <dbReference type="Proteomes" id="UP000093053"/>
    </source>
</evidence>
<dbReference type="RefSeq" id="WP_065919352.1">
    <property type="nucleotide sequence ID" value="NZ_CP016793.1"/>
</dbReference>
<reference evidence="1 2" key="1">
    <citation type="submission" date="2016-07" db="EMBL/GenBank/DDBJ databases">
        <title>Complete genome sequence of the Lentzea guizhouensis DHS C013.</title>
        <authorList>
            <person name="Cao C."/>
        </authorList>
    </citation>
    <scope>NUCLEOTIDE SEQUENCE [LARGE SCALE GENOMIC DNA]</scope>
    <source>
        <strain evidence="1 2">DHS C013</strain>
    </source>
</reference>
<dbReference type="InterPro" id="IPR011009">
    <property type="entry name" value="Kinase-like_dom_sf"/>
</dbReference>
<evidence type="ECO:0000313" key="1">
    <source>
        <dbReference type="EMBL" id="ANZ41015.1"/>
    </source>
</evidence>
<keyword evidence="2" id="KW-1185">Reference proteome</keyword>
<proteinExistence type="predicted"/>
<dbReference type="Gene3D" id="1.10.510.10">
    <property type="entry name" value="Transferase(Phosphotransferase) domain 1"/>
    <property type="match status" value="1"/>
</dbReference>
<evidence type="ECO:0008006" key="3">
    <source>
        <dbReference type="Google" id="ProtNLM"/>
    </source>
</evidence>
<sequence>MQGPHGVQLQDMLGVTDRGSLWRAHDTVLRVVEPRFCDEAFREALTRLRHRRYPRLLEITGEGWTDGHFYVSYAVTPPWQTLEERLAGPLDWPERVALAADVCRAVELWQASPVHPLGLSLRSIVLMRHAGRWLPWLVPCPPIARPTPRDLFGLDATALAPLAPELIRGTATVALDGYALGTLVAQVLGPATGTYDDEGRVEAQARGVLLSATGTRVPVFLHHTPQFQAVVRTIERYRHPHPQARPDDAGDLLAALEAVVDLPGSPGRCCPTGCWRCCAPWVTTRGSCRSPHG</sequence>
<dbReference type="OrthoDB" id="3669642at2"/>
<dbReference type="AlphaFoldDB" id="A0A1B2HTK1"/>
<organism evidence="1 2">
    <name type="scientific">Lentzea guizhouensis</name>
    <dbReference type="NCBI Taxonomy" id="1586287"/>
    <lineage>
        <taxon>Bacteria</taxon>
        <taxon>Bacillati</taxon>
        <taxon>Actinomycetota</taxon>
        <taxon>Actinomycetes</taxon>
        <taxon>Pseudonocardiales</taxon>
        <taxon>Pseudonocardiaceae</taxon>
        <taxon>Lentzea</taxon>
    </lineage>
</organism>
<name>A0A1B2HTK1_9PSEU</name>
<gene>
    <name evidence="1" type="ORF">BBK82_38585</name>
</gene>
<dbReference type="STRING" id="1586287.BBK82_38585"/>
<dbReference type="Proteomes" id="UP000093053">
    <property type="component" value="Chromosome"/>
</dbReference>
<dbReference type="EMBL" id="CP016793">
    <property type="protein sequence ID" value="ANZ41015.1"/>
    <property type="molecule type" value="Genomic_DNA"/>
</dbReference>
<dbReference type="SUPFAM" id="SSF56112">
    <property type="entry name" value="Protein kinase-like (PK-like)"/>
    <property type="match status" value="1"/>
</dbReference>
<dbReference type="KEGG" id="led:BBK82_38585"/>